<keyword evidence="4" id="KW-1185">Reference proteome</keyword>
<dbReference type="PANTHER" id="PTHR47332">
    <property type="entry name" value="SET DOMAIN-CONTAINING PROTEIN 5"/>
    <property type="match status" value="1"/>
</dbReference>
<dbReference type="Gene3D" id="2.170.270.10">
    <property type="entry name" value="SET domain"/>
    <property type="match status" value="1"/>
</dbReference>
<dbReference type="Pfam" id="PF00856">
    <property type="entry name" value="SET"/>
    <property type="match status" value="1"/>
</dbReference>
<name>A0ABR4PUS5_9HELO</name>
<evidence type="ECO:0000313" key="3">
    <source>
        <dbReference type="EMBL" id="KAL3427122.1"/>
    </source>
</evidence>
<feature type="compositionally biased region" description="Low complexity" evidence="1">
    <location>
        <begin position="43"/>
        <end position="70"/>
    </location>
</feature>
<dbReference type="InterPro" id="IPR046341">
    <property type="entry name" value="SET_dom_sf"/>
</dbReference>
<organism evidence="3 4">
    <name type="scientific">Phlyctema vagabunda</name>
    <dbReference type="NCBI Taxonomy" id="108571"/>
    <lineage>
        <taxon>Eukaryota</taxon>
        <taxon>Fungi</taxon>
        <taxon>Dikarya</taxon>
        <taxon>Ascomycota</taxon>
        <taxon>Pezizomycotina</taxon>
        <taxon>Leotiomycetes</taxon>
        <taxon>Helotiales</taxon>
        <taxon>Dermateaceae</taxon>
        <taxon>Phlyctema</taxon>
    </lineage>
</organism>
<feature type="compositionally biased region" description="Basic and acidic residues" evidence="1">
    <location>
        <begin position="1"/>
        <end position="16"/>
    </location>
</feature>
<feature type="region of interest" description="Disordered" evidence="1">
    <location>
        <begin position="1"/>
        <end position="84"/>
    </location>
</feature>
<reference evidence="3 4" key="1">
    <citation type="submission" date="2024-06" db="EMBL/GenBank/DDBJ databases">
        <title>Complete genome of Phlyctema vagabunda strain 19-DSS-EL-015.</title>
        <authorList>
            <person name="Fiorenzani C."/>
        </authorList>
    </citation>
    <scope>NUCLEOTIDE SEQUENCE [LARGE SCALE GENOMIC DNA]</scope>
    <source>
        <strain evidence="3 4">19-DSS-EL-015</strain>
    </source>
</reference>
<dbReference type="Proteomes" id="UP001629113">
    <property type="component" value="Unassembled WGS sequence"/>
</dbReference>
<dbReference type="PANTHER" id="PTHR47332:SF4">
    <property type="entry name" value="SET DOMAIN-CONTAINING PROTEIN 5"/>
    <property type="match status" value="1"/>
</dbReference>
<feature type="domain" description="SET" evidence="2">
    <location>
        <begin position="119"/>
        <end position="263"/>
    </location>
</feature>
<feature type="compositionally biased region" description="Polar residues" evidence="1">
    <location>
        <begin position="22"/>
        <end position="42"/>
    </location>
</feature>
<proteinExistence type="predicted"/>
<dbReference type="EMBL" id="JBFCZG010000001">
    <property type="protein sequence ID" value="KAL3427122.1"/>
    <property type="molecule type" value="Genomic_DNA"/>
</dbReference>
<evidence type="ECO:0000256" key="1">
    <source>
        <dbReference type="SAM" id="MobiDB-lite"/>
    </source>
</evidence>
<dbReference type="InterPro" id="IPR001214">
    <property type="entry name" value="SET_dom"/>
</dbReference>
<sequence>MESTKDVVELEEKDNSDCGLDSASQASDGASFTSQAHPSLNNSVSARSSIGSEESFSTSASSTAQSETGSVGSVDCDASPEAETDTYGIPLERSCIGSEERCYTYSRLIVPPSGDDGPLNIRVGRSEIHGLGMFVTEKIPKGRVVFSEGAAIVVNSPRPLFDAEELHASLSQMNEFGSISYLTLYPPSASDDTDLLSERFKVNAFLVHRFPRTETRALFFGASRLNHSHEPNMAVEWGWPRRLITFRALEDIEPGTELTIAYCCVQSSDECTMDLENGAFLCACDRCSGFVDHGEKATPDGKNGVCDCSFCNRGNEGFLFIEG</sequence>
<dbReference type="PROSITE" id="PS50280">
    <property type="entry name" value="SET"/>
    <property type="match status" value="1"/>
</dbReference>
<evidence type="ECO:0000259" key="2">
    <source>
        <dbReference type="PROSITE" id="PS50280"/>
    </source>
</evidence>
<dbReference type="SUPFAM" id="SSF82199">
    <property type="entry name" value="SET domain"/>
    <property type="match status" value="1"/>
</dbReference>
<gene>
    <name evidence="3" type="ORF">PVAG01_00631</name>
</gene>
<evidence type="ECO:0000313" key="4">
    <source>
        <dbReference type="Proteomes" id="UP001629113"/>
    </source>
</evidence>
<accession>A0ABR4PUS5</accession>
<protein>
    <submittedName>
        <fullName evidence="3">SET domain-containing protein 5</fullName>
    </submittedName>
</protein>
<dbReference type="InterPro" id="IPR053185">
    <property type="entry name" value="SET_domain_protein"/>
</dbReference>
<comment type="caution">
    <text evidence="3">The sequence shown here is derived from an EMBL/GenBank/DDBJ whole genome shotgun (WGS) entry which is preliminary data.</text>
</comment>
<dbReference type="CDD" id="cd20071">
    <property type="entry name" value="SET_SMYD"/>
    <property type="match status" value="1"/>
</dbReference>
<dbReference type="SMART" id="SM00317">
    <property type="entry name" value="SET"/>
    <property type="match status" value="1"/>
</dbReference>